<dbReference type="OrthoDB" id="1450972at2"/>
<name>A0A543I329_9MICO</name>
<dbReference type="EMBL" id="VFPM01000001">
    <property type="protein sequence ID" value="TQM64992.1"/>
    <property type="molecule type" value="Genomic_DNA"/>
</dbReference>
<evidence type="ECO:0008006" key="4">
    <source>
        <dbReference type="Google" id="ProtNLM"/>
    </source>
</evidence>
<evidence type="ECO:0000256" key="1">
    <source>
        <dbReference type="SAM" id="MobiDB-lite"/>
    </source>
</evidence>
<evidence type="ECO:0000313" key="3">
    <source>
        <dbReference type="Proteomes" id="UP000316747"/>
    </source>
</evidence>
<feature type="region of interest" description="Disordered" evidence="1">
    <location>
        <begin position="31"/>
        <end position="57"/>
    </location>
</feature>
<gene>
    <name evidence="2" type="ORF">FBY41_1374</name>
</gene>
<feature type="compositionally biased region" description="Basic and acidic residues" evidence="1">
    <location>
        <begin position="31"/>
        <end position="52"/>
    </location>
</feature>
<reference evidence="2 3" key="1">
    <citation type="submission" date="2019-06" db="EMBL/GenBank/DDBJ databases">
        <title>Genome sequencing of plant associated microbes to promote plant fitness in Sorghum bicolor and Oryza sativa.</title>
        <authorList>
            <person name="Coleman-Derr D."/>
        </authorList>
    </citation>
    <scope>NUCLEOTIDE SEQUENCE [LARGE SCALE GENOMIC DNA]</scope>
    <source>
        <strain evidence="2 3">KV-663</strain>
    </source>
</reference>
<protein>
    <recommendedName>
        <fullName evidence="4">Small metal-binding protein</fullName>
    </recommendedName>
</protein>
<proteinExistence type="predicted"/>
<comment type="caution">
    <text evidence="2">The sequence shown here is derived from an EMBL/GenBank/DDBJ whole genome shotgun (WGS) entry which is preliminary data.</text>
</comment>
<dbReference type="Proteomes" id="UP000316747">
    <property type="component" value="Unassembled WGS sequence"/>
</dbReference>
<accession>A0A543I329</accession>
<dbReference type="RefSeq" id="WP_141842556.1">
    <property type="nucleotide sequence ID" value="NZ_VFPM01000001.1"/>
</dbReference>
<organism evidence="2 3">
    <name type="scientific">Humibacillus xanthopallidus</name>
    <dbReference type="NCBI Taxonomy" id="412689"/>
    <lineage>
        <taxon>Bacteria</taxon>
        <taxon>Bacillati</taxon>
        <taxon>Actinomycetota</taxon>
        <taxon>Actinomycetes</taxon>
        <taxon>Micrococcales</taxon>
        <taxon>Intrasporangiaceae</taxon>
        <taxon>Humibacillus</taxon>
    </lineage>
</organism>
<keyword evidence="3" id="KW-1185">Reference proteome</keyword>
<sequence length="78" mass="8804">MKTMTCRALGGPCDLAHEGATADDVIKAQDQHLKDAEKAGDRAHQPARDAMKRRWRHPRQSMAWYRETKEAFAALPDS</sequence>
<dbReference type="AlphaFoldDB" id="A0A543I329"/>
<evidence type="ECO:0000313" key="2">
    <source>
        <dbReference type="EMBL" id="TQM64992.1"/>
    </source>
</evidence>